<dbReference type="PANTHER" id="PTHR30287">
    <property type="entry name" value="MEMBRANE COMPONENT OF PREDICTED ABC SUPERFAMILY METABOLITE UPTAKE TRANSPORTER"/>
    <property type="match status" value="1"/>
</dbReference>
<keyword evidence="3 6" id="KW-0812">Transmembrane</keyword>
<feature type="transmembrane region" description="Helical" evidence="6">
    <location>
        <begin position="741"/>
        <end position="766"/>
    </location>
</feature>
<reference evidence="8 9" key="1">
    <citation type="submission" date="2019-12" db="EMBL/GenBank/DDBJ databases">
        <title>Genome sequenceing of Clostridium bovifaecis.</title>
        <authorList>
            <person name="Yao Y."/>
        </authorList>
    </citation>
    <scope>NUCLEOTIDE SEQUENCE [LARGE SCALE GENOMIC DNA]</scope>
    <source>
        <strain evidence="8 9">BXX</strain>
    </source>
</reference>
<evidence type="ECO:0000256" key="1">
    <source>
        <dbReference type="ARBA" id="ARBA00004651"/>
    </source>
</evidence>
<evidence type="ECO:0000256" key="6">
    <source>
        <dbReference type="SAM" id="Phobius"/>
    </source>
</evidence>
<evidence type="ECO:0000313" key="8">
    <source>
        <dbReference type="EMBL" id="QGU96875.1"/>
    </source>
</evidence>
<dbReference type="Pfam" id="PF02687">
    <property type="entry name" value="FtsX"/>
    <property type="match status" value="2"/>
</dbReference>
<keyword evidence="4 6" id="KW-1133">Transmembrane helix</keyword>
<organism evidence="8 9">
    <name type="scientific">Clostridium bovifaecis</name>
    <dbReference type="NCBI Taxonomy" id="2184719"/>
    <lineage>
        <taxon>Bacteria</taxon>
        <taxon>Bacillati</taxon>
        <taxon>Bacillota</taxon>
        <taxon>Clostridia</taxon>
        <taxon>Eubacteriales</taxon>
        <taxon>Clostridiaceae</taxon>
        <taxon>Clostridium</taxon>
    </lineage>
</organism>
<feature type="domain" description="ABC3 transporter permease C-terminal" evidence="7">
    <location>
        <begin position="654"/>
        <end position="775"/>
    </location>
</feature>
<keyword evidence="2" id="KW-1003">Cell membrane</keyword>
<dbReference type="InterPro" id="IPR003838">
    <property type="entry name" value="ABC3_permease_C"/>
</dbReference>
<evidence type="ECO:0000256" key="3">
    <source>
        <dbReference type="ARBA" id="ARBA00022692"/>
    </source>
</evidence>
<accession>A0A6I6FGB0</accession>
<dbReference type="PANTHER" id="PTHR30287:SF2">
    <property type="entry name" value="BLL1001 PROTEIN"/>
    <property type="match status" value="1"/>
</dbReference>
<dbReference type="InterPro" id="IPR038766">
    <property type="entry name" value="Membrane_comp_ABC_pdt"/>
</dbReference>
<keyword evidence="5 6" id="KW-0472">Membrane</keyword>
<feature type="transmembrane region" description="Helical" evidence="6">
    <location>
        <begin position="20"/>
        <end position="42"/>
    </location>
</feature>
<feature type="transmembrane region" description="Helical" evidence="6">
    <location>
        <begin position="649"/>
        <end position="670"/>
    </location>
</feature>
<evidence type="ECO:0000313" key="9">
    <source>
        <dbReference type="Proteomes" id="UP000422764"/>
    </source>
</evidence>
<protein>
    <submittedName>
        <fullName evidence="8">FtsX-like permease family protein</fullName>
    </submittedName>
</protein>
<feature type="transmembrane region" description="Helical" evidence="6">
    <location>
        <begin position="313"/>
        <end position="333"/>
    </location>
</feature>
<feature type="domain" description="ABC3 transporter permease C-terminal" evidence="7">
    <location>
        <begin position="262"/>
        <end position="362"/>
    </location>
</feature>
<dbReference type="GO" id="GO:0005886">
    <property type="term" value="C:plasma membrane"/>
    <property type="evidence" value="ECO:0007669"/>
    <property type="project" value="UniProtKB-SubCell"/>
</dbReference>
<evidence type="ECO:0000256" key="4">
    <source>
        <dbReference type="ARBA" id="ARBA00022989"/>
    </source>
</evidence>
<evidence type="ECO:0000259" key="7">
    <source>
        <dbReference type="Pfam" id="PF02687"/>
    </source>
</evidence>
<feature type="transmembrane region" description="Helical" evidence="6">
    <location>
        <begin position="254"/>
        <end position="275"/>
    </location>
</feature>
<comment type="subcellular location">
    <subcellularLocation>
        <location evidence="1">Cell membrane</location>
        <topology evidence="1">Multi-pass membrane protein</topology>
    </subcellularLocation>
</comment>
<evidence type="ECO:0000256" key="5">
    <source>
        <dbReference type="ARBA" id="ARBA00023136"/>
    </source>
</evidence>
<dbReference type="AlphaFoldDB" id="A0A6I6FGB0"/>
<keyword evidence="9" id="KW-1185">Reference proteome</keyword>
<sequence length="782" mass="86415">MNLKMLKNDFKRNRAGNVSLLLFMTLAAGLVVVATIVVTQLITSMTGMYKTAKPPHFLQMHKGGINQEAIDEFNSSYDGITAWQTLSMIDVYGDDLKVYGNDVFSLSDCRLDISLVKQNKEYDFLLDEDRNIINVNKGEIGIPVILLDSYDINLGDTVVLTSNGVTKKFKVTAFVHDAQMNSTLCSSTRMLISDEDFKELFGNVGENEYLIEVYFKDSSMASDYRTAYEKAGLPQNGQAVTYTVIFLLSAFRDIAMAMVLILVSMLLVMVALMCIKYTVMAALEEEIGEIGTMKAIGISYEDIRNLYLVKYKMMVAAGITIGYVLALMISNVFTGHVSNTFGKQSVSILTMGLPVAACALVYLITNHYCKKILKKIKKVTVVDALVTGKGFGKKERVKDGLYKSKTISVNLLVSIRETFHNFGGFVIVFVVMFIVSGIMIVPMNILNTMESKEFISYMGSSMDDILIEIDSGENLENKYVIINKLLKEDADIEEYKEFRSVRVETVSSEDKWMNLHVDCGNYAGKELKYLVGTAPSMEDEIALSKLNADEMGKNAGDSIILRFMDRQKEFVISGIYQDVTSGGYTAKAIYSFAGVDAEKYQFTINLAGGVDAGKKASQWSDKLGGGYDIEPMEEFINQTLGGVSRQVKVATTAVLVVGILLAALIVVLFMKLRLAKDVAQIAAMKAIGFTNSDVRKQYLYKIGMVSIAGIFAGTLMSNIFGEGIVSVALSTTQLGISRITFIINPWITFVIIPLVLLAVAAGMTWISTRQIREYNIISLINE</sequence>
<feature type="transmembrane region" description="Helical" evidence="6">
    <location>
        <begin position="698"/>
        <end position="721"/>
    </location>
</feature>
<dbReference type="EMBL" id="CP046522">
    <property type="protein sequence ID" value="QGU96875.1"/>
    <property type="molecule type" value="Genomic_DNA"/>
</dbReference>
<dbReference type="Proteomes" id="UP000422764">
    <property type="component" value="Chromosome"/>
</dbReference>
<feature type="transmembrane region" description="Helical" evidence="6">
    <location>
        <begin position="345"/>
        <end position="365"/>
    </location>
</feature>
<proteinExistence type="predicted"/>
<evidence type="ECO:0000256" key="2">
    <source>
        <dbReference type="ARBA" id="ARBA00022475"/>
    </source>
</evidence>
<name>A0A6I6FGB0_9CLOT</name>
<gene>
    <name evidence="8" type="ORF">GOM49_13830</name>
</gene>
<feature type="transmembrane region" description="Helical" evidence="6">
    <location>
        <begin position="422"/>
        <end position="446"/>
    </location>
</feature>